<accession>A0A6J7ILN0</accession>
<gene>
    <name evidence="2" type="ORF">UFOPK3772_00325</name>
</gene>
<sequence length="316" mass="34199">MRLPPIPRVPGLPRRRRGLRWSVVTAAPAGEAGEQWGDTWFARDLVRALRSQGQQAKVVARGGAESQARDDDDVVLVLRGLRKVTPRPGPATWMLWVISHPELVDADEAAAYDLVFAASNHWTRAGEMRAIPLLQATNPERFSPAAGPPDSGEPILFVGSTRGEYRPIVRDAIACGAELAIYGVGWDAYLPADRIRGDFLPNAQLPAAYASAGIVLNDHWPDMAAEGFLSNRLFDAAATGTRIVSDPAAGLGEVFGDVVRTYASAEELRSILCGAPASELADRSARVQLAVTIAREHSFDARARELIERAEHARRG</sequence>
<dbReference type="EMBL" id="CAFBNE010000006">
    <property type="protein sequence ID" value="CAB4932153.1"/>
    <property type="molecule type" value="Genomic_DNA"/>
</dbReference>
<evidence type="ECO:0000259" key="1">
    <source>
        <dbReference type="Pfam" id="PF13524"/>
    </source>
</evidence>
<proteinExistence type="predicted"/>
<dbReference type="AlphaFoldDB" id="A0A6J7ILN0"/>
<protein>
    <submittedName>
        <fullName evidence="2">Unannotated protein</fullName>
    </submittedName>
</protein>
<dbReference type="SUPFAM" id="SSF53756">
    <property type="entry name" value="UDP-Glycosyltransferase/glycogen phosphorylase"/>
    <property type="match status" value="1"/>
</dbReference>
<name>A0A6J7ILN0_9ZZZZ</name>
<dbReference type="Pfam" id="PF13524">
    <property type="entry name" value="Glyco_trans_1_2"/>
    <property type="match status" value="1"/>
</dbReference>
<reference evidence="2" key="1">
    <citation type="submission" date="2020-05" db="EMBL/GenBank/DDBJ databases">
        <authorList>
            <person name="Chiriac C."/>
            <person name="Salcher M."/>
            <person name="Ghai R."/>
            <person name="Kavagutti S V."/>
        </authorList>
    </citation>
    <scope>NUCLEOTIDE SEQUENCE</scope>
</reference>
<dbReference type="InterPro" id="IPR055259">
    <property type="entry name" value="YkvP/CgeB_Glyco_trans-like"/>
</dbReference>
<evidence type="ECO:0000313" key="2">
    <source>
        <dbReference type="EMBL" id="CAB4932153.1"/>
    </source>
</evidence>
<feature type="domain" description="Spore protein YkvP/CgeB glycosyl transferase-like" evidence="1">
    <location>
        <begin position="176"/>
        <end position="307"/>
    </location>
</feature>
<organism evidence="2">
    <name type="scientific">freshwater metagenome</name>
    <dbReference type="NCBI Taxonomy" id="449393"/>
    <lineage>
        <taxon>unclassified sequences</taxon>
        <taxon>metagenomes</taxon>
        <taxon>ecological metagenomes</taxon>
    </lineage>
</organism>